<protein>
    <submittedName>
        <fullName evidence="1">Uncharacterized protein</fullName>
    </submittedName>
</protein>
<evidence type="ECO:0000313" key="2">
    <source>
        <dbReference type="Proteomes" id="UP001057402"/>
    </source>
</evidence>
<evidence type="ECO:0000313" key="1">
    <source>
        <dbReference type="EMBL" id="KAI4340409.1"/>
    </source>
</evidence>
<comment type="caution">
    <text evidence="1">The sequence shown here is derived from an EMBL/GenBank/DDBJ whole genome shotgun (WGS) entry which is preliminary data.</text>
</comment>
<name>A0ACB9NUQ4_9MYRT</name>
<accession>A0ACB9NUQ4</accession>
<gene>
    <name evidence="1" type="ORF">MLD38_025248</name>
</gene>
<dbReference type="EMBL" id="CM042886">
    <property type="protein sequence ID" value="KAI4340409.1"/>
    <property type="molecule type" value="Genomic_DNA"/>
</dbReference>
<keyword evidence="2" id="KW-1185">Reference proteome</keyword>
<sequence length="118" mass="13487">MWRRFQSELSLVVVLLVLGAAATVVGANVSHDHCALVVDGKRKVLFLGSIHYPHSTPEKPKDGSLDVIETYVFWNIHEPFRNQYDFEGRKDLDKFVKTVANPQFKVFTPDDFWPSIVI</sequence>
<organism evidence="1 2">
    <name type="scientific">Melastoma candidum</name>
    <dbReference type="NCBI Taxonomy" id="119954"/>
    <lineage>
        <taxon>Eukaryota</taxon>
        <taxon>Viridiplantae</taxon>
        <taxon>Streptophyta</taxon>
        <taxon>Embryophyta</taxon>
        <taxon>Tracheophyta</taxon>
        <taxon>Spermatophyta</taxon>
        <taxon>Magnoliopsida</taxon>
        <taxon>eudicotyledons</taxon>
        <taxon>Gunneridae</taxon>
        <taxon>Pentapetalae</taxon>
        <taxon>rosids</taxon>
        <taxon>malvids</taxon>
        <taxon>Myrtales</taxon>
        <taxon>Melastomataceae</taxon>
        <taxon>Melastomatoideae</taxon>
        <taxon>Melastomateae</taxon>
        <taxon>Melastoma</taxon>
    </lineage>
</organism>
<dbReference type="Proteomes" id="UP001057402">
    <property type="component" value="Chromosome 7"/>
</dbReference>
<proteinExistence type="predicted"/>
<reference evidence="2" key="1">
    <citation type="journal article" date="2023" name="Front. Plant Sci.">
        <title>Chromosomal-level genome assembly of Melastoma candidum provides insights into trichome evolution.</title>
        <authorList>
            <person name="Zhong Y."/>
            <person name="Wu W."/>
            <person name="Sun C."/>
            <person name="Zou P."/>
            <person name="Liu Y."/>
            <person name="Dai S."/>
            <person name="Zhou R."/>
        </authorList>
    </citation>
    <scope>NUCLEOTIDE SEQUENCE [LARGE SCALE GENOMIC DNA]</scope>
</reference>